<sequence length="384" mass="43616">MMNMNSILKRILYAFPLLGMMVASCTDVEKIEMDHIGGYNTMDNEESEAYYSDLRAWKATAQNYGRPVSFGWFSNWSPEGPIRKGYLTSLPDSIDMVSMWSGPFDLNEAKIADKNTFQQKKGGKVFVCYILHNIGTGITPASVAEKVQEENPDASSDEITALTKKATEEYWGFTSGVKGSEDHTAAIRRYAKALVDTIVATNYDGLDIDWEPNNGGDGDGSLKGNGGRYLHVLVEEIGKYFGPKATERPNGKYYYFMIDGEIWNAYKESAPYFDYFITQAYGDSYLDYRVSTLQNWCGEYYDYRKHIFTENFESSWNTGGVLLRQAAYNHQNGPKGGVGAFRLDNDYDNTPDYKYMRQAIQINQQAYEEWIEEHSGNNNDNTEQ</sequence>
<dbReference type="SUPFAM" id="SSF51445">
    <property type="entry name" value="(Trans)glycosidases"/>
    <property type="match status" value="1"/>
</dbReference>
<reference evidence="2" key="1">
    <citation type="journal article" date="2021" name="PeerJ">
        <title>Extensive microbial diversity within the chicken gut microbiome revealed by metagenomics and culture.</title>
        <authorList>
            <person name="Gilroy R."/>
            <person name="Ravi A."/>
            <person name="Getino M."/>
            <person name="Pursley I."/>
            <person name="Horton D.L."/>
            <person name="Alikhan N.F."/>
            <person name="Baker D."/>
            <person name="Gharbi K."/>
            <person name="Hall N."/>
            <person name="Watson M."/>
            <person name="Adriaenssens E.M."/>
            <person name="Foster-Nyarko E."/>
            <person name="Jarju S."/>
            <person name="Secka A."/>
            <person name="Antonio M."/>
            <person name="Oren A."/>
            <person name="Chaudhuri R.R."/>
            <person name="La Ragione R."/>
            <person name="Hildebrand F."/>
            <person name="Pallen M.J."/>
        </authorList>
    </citation>
    <scope>NUCLEOTIDE SEQUENCE</scope>
    <source>
        <strain evidence="2">ChiHjej12B11-24981</strain>
    </source>
</reference>
<dbReference type="Gene3D" id="3.20.20.80">
    <property type="entry name" value="Glycosidases"/>
    <property type="match status" value="1"/>
</dbReference>
<dbReference type="Proteomes" id="UP000824023">
    <property type="component" value="Unassembled WGS sequence"/>
</dbReference>
<dbReference type="InterPro" id="IPR017853">
    <property type="entry name" value="GH"/>
</dbReference>
<comment type="caution">
    <text evidence="2">The sequence shown here is derived from an EMBL/GenBank/DDBJ whole genome shotgun (WGS) entry which is preliminary data.</text>
</comment>
<reference evidence="2" key="2">
    <citation type="submission" date="2021-04" db="EMBL/GenBank/DDBJ databases">
        <authorList>
            <person name="Gilroy R."/>
        </authorList>
    </citation>
    <scope>NUCLEOTIDE SEQUENCE</scope>
    <source>
        <strain evidence="2">ChiHjej12B11-24981</strain>
    </source>
</reference>
<evidence type="ECO:0000313" key="2">
    <source>
        <dbReference type="EMBL" id="HIZ02369.1"/>
    </source>
</evidence>
<dbReference type="InterPro" id="IPR032320">
    <property type="entry name" value="GH18_BT1044-like"/>
</dbReference>
<evidence type="ECO:0000313" key="3">
    <source>
        <dbReference type="Proteomes" id="UP000824023"/>
    </source>
</evidence>
<dbReference type="AlphaFoldDB" id="A0A9D2A6V4"/>
<accession>A0A9D2A6V4</accession>
<keyword evidence="1" id="KW-0732">Signal</keyword>
<feature type="signal peptide" evidence="1">
    <location>
        <begin position="1"/>
        <end position="25"/>
    </location>
</feature>
<evidence type="ECO:0000256" key="1">
    <source>
        <dbReference type="SAM" id="SignalP"/>
    </source>
</evidence>
<dbReference type="Pfam" id="PF16141">
    <property type="entry name" value="GH18_BT1044-like"/>
    <property type="match status" value="1"/>
</dbReference>
<dbReference type="GO" id="GO:0004553">
    <property type="term" value="F:hydrolase activity, hydrolyzing O-glycosyl compounds"/>
    <property type="evidence" value="ECO:0007669"/>
    <property type="project" value="InterPro"/>
</dbReference>
<feature type="chain" id="PRO_5039028534" evidence="1">
    <location>
        <begin position="26"/>
        <end position="384"/>
    </location>
</feature>
<gene>
    <name evidence="2" type="ORF">H9819_09015</name>
</gene>
<proteinExistence type="predicted"/>
<dbReference type="InterPro" id="IPR001579">
    <property type="entry name" value="Glyco_hydro_18_chit_AS"/>
</dbReference>
<name>A0A9D2A6V4_9BACE</name>
<dbReference type="EMBL" id="DXCK01000122">
    <property type="protein sequence ID" value="HIZ02369.1"/>
    <property type="molecule type" value="Genomic_DNA"/>
</dbReference>
<protein>
    <submittedName>
        <fullName evidence="2">Glycoside hydrolase family 18</fullName>
    </submittedName>
</protein>
<organism evidence="2 3">
    <name type="scientific">Candidatus Bacteroides merdipullorum</name>
    <dbReference type="NCBI Taxonomy" id="2838474"/>
    <lineage>
        <taxon>Bacteria</taxon>
        <taxon>Pseudomonadati</taxon>
        <taxon>Bacteroidota</taxon>
        <taxon>Bacteroidia</taxon>
        <taxon>Bacteroidales</taxon>
        <taxon>Bacteroidaceae</taxon>
        <taxon>Bacteroides</taxon>
    </lineage>
</organism>
<keyword evidence="2" id="KW-0378">Hydrolase</keyword>
<dbReference type="PROSITE" id="PS01095">
    <property type="entry name" value="GH18_1"/>
    <property type="match status" value="1"/>
</dbReference>
<dbReference type="GO" id="GO:0005975">
    <property type="term" value="P:carbohydrate metabolic process"/>
    <property type="evidence" value="ECO:0007669"/>
    <property type="project" value="InterPro"/>
</dbReference>